<dbReference type="OrthoDB" id="196540at2"/>
<dbReference type="InterPro" id="IPR051907">
    <property type="entry name" value="DoxX-like_oxidoreductase"/>
</dbReference>
<feature type="transmembrane region" description="Helical" evidence="7">
    <location>
        <begin position="86"/>
        <end position="103"/>
    </location>
</feature>
<keyword evidence="9" id="KW-1185">Reference proteome</keyword>
<comment type="similarity">
    <text evidence="2">Belongs to the DoxX family.</text>
</comment>
<dbReference type="PANTHER" id="PTHR33452:SF1">
    <property type="entry name" value="INNER MEMBRANE PROTEIN YPHA-RELATED"/>
    <property type="match status" value="1"/>
</dbReference>
<keyword evidence="3" id="KW-1003">Cell membrane</keyword>
<dbReference type="GO" id="GO:0005886">
    <property type="term" value="C:plasma membrane"/>
    <property type="evidence" value="ECO:0007669"/>
    <property type="project" value="UniProtKB-SubCell"/>
</dbReference>
<accession>A0A556QNB6</accession>
<protein>
    <submittedName>
        <fullName evidence="8">DoxX family protein</fullName>
    </submittedName>
</protein>
<evidence type="ECO:0000256" key="7">
    <source>
        <dbReference type="SAM" id="Phobius"/>
    </source>
</evidence>
<dbReference type="Pfam" id="PF07681">
    <property type="entry name" value="DoxX"/>
    <property type="match status" value="1"/>
</dbReference>
<proteinExistence type="inferred from homology"/>
<organism evidence="8 9">
    <name type="scientific">Rariglobus hedericola</name>
    <dbReference type="NCBI Taxonomy" id="2597822"/>
    <lineage>
        <taxon>Bacteria</taxon>
        <taxon>Pseudomonadati</taxon>
        <taxon>Verrucomicrobiota</taxon>
        <taxon>Opitutia</taxon>
        <taxon>Opitutales</taxon>
        <taxon>Opitutaceae</taxon>
        <taxon>Rariglobus</taxon>
    </lineage>
</organism>
<comment type="caution">
    <text evidence="8">The sequence shown here is derived from an EMBL/GenBank/DDBJ whole genome shotgun (WGS) entry which is preliminary data.</text>
</comment>
<evidence type="ECO:0000256" key="3">
    <source>
        <dbReference type="ARBA" id="ARBA00022475"/>
    </source>
</evidence>
<dbReference type="AlphaFoldDB" id="A0A556QNB6"/>
<keyword evidence="4 7" id="KW-0812">Transmembrane</keyword>
<name>A0A556QNB6_9BACT</name>
<feature type="transmembrane region" description="Helical" evidence="7">
    <location>
        <begin position="61"/>
        <end position="79"/>
    </location>
</feature>
<evidence type="ECO:0000256" key="1">
    <source>
        <dbReference type="ARBA" id="ARBA00004651"/>
    </source>
</evidence>
<keyword evidence="5 7" id="KW-1133">Transmembrane helix</keyword>
<sequence length="138" mass="14755">MNFQWKSLDRCSDAGLLIIRGGIGALFMCVHGFPRLMGGPDKWKSTGRALSYLEIDFGHTAWGFAAALVMTAGGALMILGLAHRPVSLALFVTMAVASIWKYYPFAGWDAAAHPAAMTIVCLGLLFTGPGKYSIDAKS</sequence>
<keyword evidence="6 7" id="KW-0472">Membrane</keyword>
<dbReference type="EMBL" id="VMBG01000001">
    <property type="protein sequence ID" value="TSJ78136.1"/>
    <property type="molecule type" value="Genomic_DNA"/>
</dbReference>
<gene>
    <name evidence="8" type="ORF">FPL22_02170</name>
</gene>
<comment type="subcellular location">
    <subcellularLocation>
        <location evidence="1">Cell membrane</location>
        <topology evidence="1">Multi-pass membrane protein</topology>
    </subcellularLocation>
</comment>
<feature type="transmembrane region" description="Helical" evidence="7">
    <location>
        <begin position="12"/>
        <end position="33"/>
    </location>
</feature>
<dbReference type="InterPro" id="IPR032808">
    <property type="entry name" value="DoxX"/>
</dbReference>
<evidence type="ECO:0000256" key="2">
    <source>
        <dbReference type="ARBA" id="ARBA00006679"/>
    </source>
</evidence>
<evidence type="ECO:0000313" key="9">
    <source>
        <dbReference type="Proteomes" id="UP000315648"/>
    </source>
</evidence>
<reference evidence="8 9" key="1">
    <citation type="submission" date="2019-07" db="EMBL/GenBank/DDBJ databases">
        <title>Description of 53C-WASEF.</title>
        <authorList>
            <person name="Pitt A."/>
            <person name="Hahn M.W."/>
        </authorList>
    </citation>
    <scope>NUCLEOTIDE SEQUENCE [LARGE SCALE GENOMIC DNA]</scope>
    <source>
        <strain evidence="8 9">53C-WASEF</strain>
    </source>
</reference>
<evidence type="ECO:0000256" key="6">
    <source>
        <dbReference type="ARBA" id="ARBA00023136"/>
    </source>
</evidence>
<feature type="transmembrane region" description="Helical" evidence="7">
    <location>
        <begin position="115"/>
        <end position="134"/>
    </location>
</feature>
<evidence type="ECO:0000256" key="4">
    <source>
        <dbReference type="ARBA" id="ARBA00022692"/>
    </source>
</evidence>
<dbReference type="PANTHER" id="PTHR33452">
    <property type="entry name" value="OXIDOREDUCTASE CATD-RELATED"/>
    <property type="match status" value="1"/>
</dbReference>
<dbReference type="Proteomes" id="UP000315648">
    <property type="component" value="Unassembled WGS sequence"/>
</dbReference>
<evidence type="ECO:0000256" key="5">
    <source>
        <dbReference type="ARBA" id="ARBA00022989"/>
    </source>
</evidence>
<dbReference type="RefSeq" id="WP_144228477.1">
    <property type="nucleotide sequence ID" value="NZ_CBCRVV010000001.1"/>
</dbReference>
<evidence type="ECO:0000313" key="8">
    <source>
        <dbReference type="EMBL" id="TSJ78136.1"/>
    </source>
</evidence>